<reference evidence="1" key="1">
    <citation type="submission" date="2019-08" db="EMBL/GenBank/DDBJ databases">
        <authorList>
            <person name="Kucharzyk K."/>
            <person name="Murdoch R.W."/>
            <person name="Higgins S."/>
            <person name="Loffler F."/>
        </authorList>
    </citation>
    <scope>NUCLEOTIDE SEQUENCE</scope>
</reference>
<dbReference type="EMBL" id="VSSQ01084362">
    <property type="protein sequence ID" value="MPN32382.1"/>
    <property type="molecule type" value="Genomic_DNA"/>
</dbReference>
<accession>A0A645H210</accession>
<dbReference type="AlphaFoldDB" id="A0A645H210"/>
<evidence type="ECO:0000313" key="1">
    <source>
        <dbReference type="EMBL" id="MPN32382.1"/>
    </source>
</evidence>
<comment type="caution">
    <text evidence="1">The sequence shown here is derived from an EMBL/GenBank/DDBJ whole genome shotgun (WGS) entry which is preliminary data.</text>
</comment>
<gene>
    <name evidence="1" type="ORF">SDC9_179860</name>
</gene>
<proteinExistence type="predicted"/>
<organism evidence="1">
    <name type="scientific">bioreactor metagenome</name>
    <dbReference type="NCBI Taxonomy" id="1076179"/>
    <lineage>
        <taxon>unclassified sequences</taxon>
        <taxon>metagenomes</taxon>
        <taxon>ecological metagenomes</taxon>
    </lineage>
</organism>
<name>A0A645H210_9ZZZZ</name>
<protein>
    <submittedName>
        <fullName evidence="1">Uncharacterized protein</fullName>
    </submittedName>
</protein>
<sequence length="192" mass="21387">MTRAFSSWKRYLSTCCPWMNPVSPTWMISTLRNICLTTTPRCLSLMSTPWRRYTSWTSSSKNDCRAFSPRMSRMSCGSIGPSHNRSDASTRSPSRTNMCLLIGTRCLNSCPKSSSTMTTRLPFTTGPNFTRPSTWANTDGVLGRRASNSSPTLGKPPVMSLVLTLSLSSLAMMRPFLTRDPSSTLRYEEAGR</sequence>